<reference evidence="1 2" key="1">
    <citation type="submission" date="2020-03" db="EMBL/GenBank/DDBJ databases">
        <title>Genomic Encyclopedia of Type Strains, Phase IV (KMG-IV): sequencing the most valuable type-strain genomes for metagenomic binning, comparative biology and taxonomic classification.</title>
        <authorList>
            <person name="Goeker M."/>
        </authorList>
    </citation>
    <scope>NUCLEOTIDE SEQUENCE [LARGE SCALE GENOMIC DNA]</scope>
    <source>
        <strain evidence="1 2">DSM 4736</strain>
    </source>
</reference>
<sequence>MSKSGRRGESSAQFNAALAIVRGTNGGIINGLAKLRLEAPADLLRETAGAFAQHPAYRTVTLKAPFPKLASELPGKGFRYMGSFRRELAWFTGLLNLHSSKLSSFVALRDQFDHAYLIGDYTSAEGLLDRIDSELGFSCWSTQRRMELATQTSGAAARARLLNDAFESGGPSVALYLMTWFGYRATGTVSKREFDLHVRESAPLRTGLHFMLHADSGLYPELKATDVRAMIAWSDVLPLIDRYQFLLVSMQMLAANDDVDELDRQAALTNLSILEASIGDPDLSRLLCALGGDFSAPRTDPVLIAMLDNYSTGKYGAVLAQFISDSHNATVERLNIALRSHILSTAPELPSIALGLDSKTILGRIATDLHEVLCFSDGATDARLRLTKLCLTHATSAWAAALTLILDRQRHDERVKPPTRAQRVNALRCSSEHPILAFSRTDRAQTEKYLEGFASAGTPSVTASALLFVAGGSARLPSLPKHRIEHLNALRYMRSGEPAPGARSLKALVESAPPSVLRNEAELLLVESRLASGDVAGACELAADLFVERRYFGLVLPVGALIAAIMVGHNRPMSKSDTRGRISVAIVFDIYSRFVSADRDAERADSFNDVLKRFGARRASELSNVVPAEQRSQLIYFLRFVCIPQVMDQSLVLDGTRVVDDERLAVLQNLTDLAAEETPQILDAFKDEIREIRTRQVVKDTTLKLDQSKIYVNIEGIRRATDVLLRETWTRYRFMVENGSDVEYEEVDRFVVSAQEDSDVFVLTLNTPYTERAAVFKRIVSEIRDQFTSSKEFGLNSNLSANIRHGYVLRELRAPLVARTLVTNRISAEKGYQTNNYWSEKLDDDTGIRDGKLQALLSDFSAKIDERIDYLNRSLLRIRSEASPEGLFNYTLSDKALRALDELWGALETYEEFIGEVIEAMWQATEHNLKNVRSRLSGAVLQEFIDAIDELDGCLDGAGFKEDLPAIGDALAMARSDVRAAVDRVSSWFTLSAAHDYADFDLEIAVEAGLASVRAYYADLEIESSYVGPPDGMLLMGWSLPAVARLLFQLLDNAAQHGGRGRDCLTIAVTAEKNADSLLIRVLNDLPEDLLREDLATTVASINADYGQAKAMDLIGEEGGSGYSKVWKLLRADLKREHDINVSLVDDGFQVEILMNLGGLECRPS</sequence>
<dbReference type="SUPFAM" id="SSF55874">
    <property type="entry name" value="ATPase domain of HSP90 chaperone/DNA topoisomerase II/histidine kinase"/>
    <property type="match status" value="1"/>
</dbReference>
<dbReference type="RefSeq" id="WP_168047063.1">
    <property type="nucleotide sequence ID" value="NZ_JAATJM010000001.1"/>
</dbReference>
<gene>
    <name evidence="1" type="ORF">GGQ87_001981</name>
</gene>
<dbReference type="EMBL" id="JAATJM010000001">
    <property type="protein sequence ID" value="NJC41723.1"/>
    <property type="molecule type" value="Genomic_DNA"/>
</dbReference>
<dbReference type="Proteomes" id="UP000587415">
    <property type="component" value="Unassembled WGS sequence"/>
</dbReference>
<evidence type="ECO:0000313" key="1">
    <source>
        <dbReference type="EMBL" id="NJC41723.1"/>
    </source>
</evidence>
<name>A0A7X6BN29_9CAUL</name>
<dbReference type="AlphaFoldDB" id="A0A7X6BN29"/>
<comment type="caution">
    <text evidence="1">The sequence shown here is derived from an EMBL/GenBank/DDBJ whole genome shotgun (WGS) entry which is preliminary data.</text>
</comment>
<keyword evidence="1" id="KW-0808">Transferase</keyword>
<organism evidence="1 2">
    <name type="scientific">Brevundimonas alba</name>
    <dbReference type="NCBI Taxonomy" id="74314"/>
    <lineage>
        <taxon>Bacteria</taxon>
        <taxon>Pseudomonadati</taxon>
        <taxon>Pseudomonadota</taxon>
        <taxon>Alphaproteobacteria</taxon>
        <taxon>Caulobacterales</taxon>
        <taxon>Caulobacteraceae</taxon>
        <taxon>Brevundimonas</taxon>
    </lineage>
</organism>
<dbReference type="GO" id="GO:0016301">
    <property type="term" value="F:kinase activity"/>
    <property type="evidence" value="ECO:0007669"/>
    <property type="project" value="UniProtKB-KW"/>
</dbReference>
<proteinExistence type="predicted"/>
<evidence type="ECO:0000313" key="2">
    <source>
        <dbReference type="Proteomes" id="UP000587415"/>
    </source>
</evidence>
<protein>
    <submittedName>
        <fullName evidence="1">Signal transduction histidine kinase</fullName>
    </submittedName>
</protein>
<accession>A0A7X6BN29</accession>
<dbReference type="InterPro" id="IPR036890">
    <property type="entry name" value="HATPase_C_sf"/>
</dbReference>
<keyword evidence="2" id="KW-1185">Reference proteome</keyword>
<keyword evidence="1" id="KW-0418">Kinase</keyword>